<dbReference type="CDD" id="cd01428">
    <property type="entry name" value="ADK"/>
    <property type="match status" value="1"/>
</dbReference>
<dbReference type="GO" id="GO:0005524">
    <property type="term" value="F:ATP binding"/>
    <property type="evidence" value="ECO:0007669"/>
    <property type="project" value="UniProtKB-UniRule"/>
</dbReference>
<evidence type="ECO:0000256" key="7">
    <source>
        <dbReference type="RuleBase" id="RU003331"/>
    </source>
</evidence>
<dbReference type="UniPathway" id="UPA00588">
    <property type="reaction ID" value="UER00649"/>
</dbReference>
<dbReference type="InterPro" id="IPR027417">
    <property type="entry name" value="P-loop_NTPase"/>
</dbReference>
<dbReference type="HAMAP" id="MF_00235">
    <property type="entry name" value="Adenylate_kinase_Adk"/>
    <property type="match status" value="1"/>
</dbReference>
<comment type="function">
    <text evidence="5">Catalyzes the reversible transfer of the terminal phosphate group between ATP and AMP. Plays an important role in cellular energy homeostasis and in adenine nucleotide metabolism.</text>
</comment>
<feature type="binding site" evidence="5">
    <location>
        <position position="113"/>
    </location>
    <ligand>
        <name>AMP</name>
        <dbReference type="ChEBI" id="CHEBI:456215"/>
    </ligand>
</feature>
<dbReference type="Pfam" id="PF00406">
    <property type="entry name" value="ADK"/>
    <property type="match status" value="1"/>
</dbReference>
<evidence type="ECO:0000256" key="2">
    <source>
        <dbReference type="ARBA" id="ARBA00022727"/>
    </source>
</evidence>
<comment type="domain">
    <text evidence="5">Consists of three domains, a large central CORE domain and two small peripheral domains, NMPbind and LID, which undergo movements during catalysis. The LID domain closes over the site of phosphoryl transfer upon ATP binding. Assembling and dissambling the active center during each catalytic cycle provides an effective means to prevent ATP hydrolysis.</text>
</comment>
<evidence type="ECO:0000256" key="3">
    <source>
        <dbReference type="ARBA" id="ARBA00022741"/>
    </source>
</evidence>
<feature type="region of interest" description="NMP" evidence="5">
    <location>
        <begin position="51"/>
        <end position="80"/>
    </location>
</feature>
<keyword evidence="5 7" id="KW-0067">ATP-binding</keyword>
<feature type="binding site" evidence="5">
    <location>
        <position position="57"/>
    </location>
    <ligand>
        <name>AMP</name>
        <dbReference type="ChEBI" id="CHEBI:456215"/>
    </ligand>
</feature>
<comment type="pathway">
    <text evidence="5">Purine metabolism; AMP biosynthesis via salvage pathway; AMP from ADP: step 1/1.</text>
</comment>
<comment type="similarity">
    <text evidence="5 6">Belongs to the adenylate kinase family.</text>
</comment>
<evidence type="ECO:0000256" key="1">
    <source>
        <dbReference type="ARBA" id="ARBA00022679"/>
    </source>
</evidence>
<accession>A0A1F5NUX0</accession>
<feature type="binding site" evidence="5">
    <location>
        <position position="191"/>
    </location>
    <ligand>
        <name>ATP</name>
        <dbReference type="ChEBI" id="CHEBI:30616"/>
    </ligand>
</feature>
<dbReference type="PRINTS" id="PR00094">
    <property type="entry name" value="ADENYLTKNASE"/>
</dbReference>
<feature type="binding site" evidence="5">
    <location>
        <begin position="31"/>
        <end position="36"/>
    </location>
    <ligand>
        <name>ATP</name>
        <dbReference type="ChEBI" id="CHEBI:30616"/>
    </ligand>
</feature>
<evidence type="ECO:0000313" key="8">
    <source>
        <dbReference type="EMBL" id="OGE81458.1"/>
    </source>
</evidence>
<proteinExistence type="inferred from homology"/>
<comment type="caution">
    <text evidence="8">The sequence shown here is derived from an EMBL/GenBank/DDBJ whole genome shotgun (WGS) entry which is preliminary data.</text>
</comment>
<comment type="catalytic activity">
    <reaction evidence="5 7">
        <text>AMP + ATP = 2 ADP</text>
        <dbReference type="Rhea" id="RHEA:12973"/>
        <dbReference type="ChEBI" id="CHEBI:30616"/>
        <dbReference type="ChEBI" id="CHEBI:456215"/>
        <dbReference type="ChEBI" id="CHEBI:456216"/>
        <dbReference type="EC" id="2.7.4.3"/>
    </reaction>
</comment>
<sequence>MAYLSLFLFVIFSYNVCMKLQKIFVVLGPPGSGKGTQSELLAKFLGAPRIVLGDLIREFIQENSDEAHEAKARYDQGTPQPDAIASMLLDRKLKALADSGTVVFDTYPLSMGQAEDLDRIVEDIKIKDLRIVFLNVSEEEVVKRITIRGQGRSDDDPQIARHRYEEYEKRNILIKEHYKSKGELVEINGDQPIEDVHREIMQKLVISNQ</sequence>
<comment type="subcellular location">
    <subcellularLocation>
        <location evidence="5 7">Cytoplasm</location>
    </subcellularLocation>
</comment>
<dbReference type="EC" id="2.7.4.3" evidence="5 7"/>
<keyword evidence="1 5" id="KW-0808">Transferase</keyword>
<evidence type="ECO:0000256" key="4">
    <source>
        <dbReference type="ARBA" id="ARBA00022777"/>
    </source>
</evidence>
<dbReference type="Proteomes" id="UP000178892">
    <property type="component" value="Unassembled WGS sequence"/>
</dbReference>
<feature type="binding site" evidence="5">
    <location>
        <position position="163"/>
    </location>
    <ligand>
        <name>AMP</name>
        <dbReference type="ChEBI" id="CHEBI:456215"/>
    </ligand>
</feature>
<dbReference type="Gene3D" id="3.40.50.300">
    <property type="entry name" value="P-loop containing nucleotide triphosphate hydrolases"/>
    <property type="match status" value="1"/>
</dbReference>
<keyword evidence="2 5" id="KW-0545">Nucleotide biosynthesis</keyword>
<dbReference type="GO" id="GO:0005737">
    <property type="term" value="C:cytoplasm"/>
    <property type="evidence" value="ECO:0007669"/>
    <property type="project" value="UniProtKB-SubCell"/>
</dbReference>
<keyword evidence="3 5" id="KW-0547">Nucleotide-binding</keyword>
<gene>
    <name evidence="5" type="primary">adk</name>
    <name evidence="8" type="ORF">A2720_02865</name>
</gene>
<keyword evidence="4 5" id="KW-0418">Kinase</keyword>
<keyword evidence="5" id="KW-0963">Cytoplasm</keyword>
<dbReference type="GO" id="GO:0004017">
    <property type="term" value="F:AMP kinase activity"/>
    <property type="evidence" value="ECO:0007669"/>
    <property type="project" value="UniProtKB-UniRule"/>
</dbReference>
<comment type="subunit">
    <text evidence="5 7">Monomer.</text>
</comment>
<protein>
    <recommendedName>
        <fullName evidence="5 7">Adenylate kinase</fullName>
        <shortName evidence="5">AK</shortName>
        <ecNumber evidence="5 7">2.7.4.3</ecNumber>
    </recommendedName>
    <alternativeName>
        <fullName evidence="5">ATP-AMP transphosphorylase</fullName>
    </alternativeName>
    <alternativeName>
        <fullName evidence="5">ATP:AMP phosphotransferase</fullName>
    </alternativeName>
    <alternativeName>
        <fullName evidence="5">Adenylate monophosphate kinase</fullName>
    </alternativeName>
</protein>
<organism evidence="8 9">
    <name type="scientific">Candidatus Doudnabacteria bacterium RIFCSPHIGHO2_01_FULL_46_24</name>
    <dbReference type="NCBI Taxonomy" id="1817825"/>
    <lineage>
        <taxon>Bacteria</taxon>
        <taxon>Candidatus Doudnaibacteriota</taxon>
    </lineage>
</organism>
<dbReference type="GO" id="GO:0044209">
    <property type="term" value="P:AMP salvage"/>
    <property type="evidence" value="ECO:0007669"/>
    <property type="project" value="UniProtKB-UniRule"/>
</dbReference>
<dbReference type="EMBL" id="MFEL01000008">
    <property type="protein sequence ID" value="OGE81458.1"/>
    <property type="molecule type" value="Genomic_DNA"/>
</dbReference>
<dbReference type="STRING" id="1817825.A2720_02865"/>
<comment type="caution">
    <text evidence="5">Lacks conserved residue(s) required for the propagation of feature annotation.</text>
</comment>
<feature type="binding site" evidence="5">
    <location>
        <position position="152"/>
    </location>
    <ligand>
        <name>AMP</name>
        <dbReference type="ChEBI" id="CHEBI:456215"/>
    </ligand>
</feature>
<dbReference type="SUPFAM" id="SSF52540">
    <property type="entry name" value="P-loop containing nucleoside triphosphate hydrolases"/>
    <property type="match status" value="1"/>
</dbReference>
<name>A0A1F5NUX0_9BACT</name>
<dbReference type="AlphaFoldDB" id="A0A1F5NUX0"/>
<reference evidence="8 9" key="1">
    <citation type="journal article" date="2016" name="Nat. Commun.">
        <title>Thousands of microbial genomes shed light on interconnected biogeochemical processes in an aquifer system.</title>
        <authorList>
            <person name="Anantharaman K."/>
            <person name="Brown C.T."/>
            <person name="Hug L.A."/>
            <person name="Sharon I."/>
            <person name="Castelle C.J."/>
            <person name="Probst A.J."/>
            <person name="Thomas B.C."/>
            <person name="Singh A."/>
            <person name="Wilkins M.J."/>
            <person name="Karaoz U."/>
            <person name="Brodie E.L."/>
            <person name="Williams K.H."/>
            <person name="Hubbard S.S."/>
            <person name="Banfield J.F."/>
        </authorList>
    </citation>
    <scope>NUCLEOTIDE SEQUENCE [LARGE SCALE GENOMIC DNA]</scope>
</reference>
<dbReference type="PANTHER" id="PTHR23359">
    <property type="entry name" value="NUCLEOTIDE KINASE"/>
    <property type="match status" value="1"/>
</dbReference>
<dbReference type="InterPro" id="IPR000850">
    <property type="entry name" value="Adenylat/UMP-CMP_kin"/>
</dbReference>
<evidence type="ECO:0000256" key="6">
    <source>
        <dbReference type="RuleBase" id="RU003330"/>
    </source>
</evidence>
<evidence type="ECO:0000256" key="5">
    <source>
        <dbReference type="HAMAP-Rule" id="MF_00235"/>
    </source>
</evidence>
<evidence type="ECO:0000313" key="9">
    <source>
        <dbReference type="Proteomes" id="UP000178892"/>
    </source>
</evidence>
<feature type="binding site" evidence="5">
    <location>
        <position position="148"/>
    </location>
    <ligand>
        <name>ATP</name>
        <dbReference type="ChEBI" id="CHEBI:30616"/>
    </ligand>
</feature>